<dbReference type="NCBIfam" id="TIGR00464">
    <property type="entry name" value="gltX_bact"/>
    <property type="match status" value="1"/>
</dbReference>
<dbReference type="PANTHER" id="PTHR43311:SF2">
    <property type="entry name" value="GLUTAMATE--TRNA LIGASE, MITOCHONDRIAL-RELATED"/>
    <property type="match status" value="1"/>
</dbReference>
<dbReference type="PRINTS" id="PR00987">
    <property type="entry name" value="TRNASYNTHGLU"/>
</dbReference>
<dbReference type="InterPro" id="IPR020751">
    <property type="entry name" value="aa-tRNA-synth_I_codon-bd_sub2"/>
</dbReference>
<comment type="subcellular location">
    <subcellularLocation>
        <location evidence="7">Cytoplasm</location>
    </subcellularLocation>
</comment>
<evidence type="ECO:0000313" key="10">
    <source>
        <dbReference type="EMBL" id="OGZ42965.1"/>
    </source>
</evidence>
<dbReference type="SUPFAM" id="SSF48163">
    <property type="entry name" value="An anticodon-binding domain of class I aminoacyl-tRNA synthetases"/>
    <property type="match status" value="1"/>
</dbReference>
<dbReference type="InterPro" id="IPR000924">
    <property type="entry name" value="Glu/Gln-tRNA-synth"/>
</dbReference>
<dbReference type="InterPro" id="IPR001412">
    <property type="entry name" value="aa-tRNA-synth_I_CS"/>
</dbReference>
<dbReference type="SUPFAM" id="SSF52374">
    <property type="entry name" value="Nucleotidylyl transferase"/>
    <property type="match status" value="1"/>
</dbReference>
<dbReference type="CDD" id="cd00808">
    <property type="entry name" value="GluRS_core"/>
    <property type="match status" value="1"/>
</dbReference>
<sequence>MMTEPNSLHFENVRVRIAPSPSGFLHIGTARTALFNWLFAKKHNGSFILRFEDTDRERSKKEFEYNIREGLEWLGITWDEEYRQSERPAVYQTYLEKLLSGGWIYRCPHRIEQSNTPHICPFRDQDETEEGIFRFKNNEKKTITFNDMVRGAVSFNPKDLGDFSIAVDFSRPLFIFAGVVDDKEMHISHVIRGEDHLSNTPKQILVGRALGFPEPKWAHIPLILEKNRSKLSKRDGATSILDYREMGYLPNALLNFMALMGWHPLDDTKEIISPKELIAEFSVERIQKGGAVFNIDKLNWMNKQYINNLTDKETAQLFIPHLMNAGLIKPEIKNIQFPAAYGGYTPTETYVAKDGKSVRLDYIIQIAALEKPRIEKLSDITVFGDFFFCKPQYDLELLSWKGVQPLEDIRRKLDITINLLDKLENKNFTKNELEGALIPIAEKEGKGELLWPLRAALSGKKASPGPFEIMEILGKETTIERLKEAKKRLLEHVEKI</sequence>
<keyword evidence="2 7" id="KW-0436">Ligase</keyword>
<evidence type="ECO:0000256" key="6">
    <source>
        <dbReference type="ARBA" id="ARBA00023146"/>
    </source>
</evidence>
<dbReference type="EC" id="6.1.1.17" evidence="7"/>
<keyword evidence="5 7" id="KW-0648">Protein biosynthesis</keyword>
<evidence type="ECO:0000256" key="5">
    <source>
        <dbReference type="ARBA" id="ARBA00022917"/>
    </source>
</evidence>
<organism evidence="10 11">
    <name type="scientific">Candidatus Ryanbacteria bacterium RIFCSPHIGHO2_01_45_13</name>
    <dbReference type="NCBI Taxonomy" id="1802112"/>
    <lineage>
        <taxon>Bacteria</taxon>
        <taxon>Candidatus Ryaniibacteriota</taxon>
    </lineage>
</organism>
<evidence type="ECO:0000259" key="9">
    <source>
        <dbReference type="Pfam" id="PF19269"/>
    </source>
</evidence>
<dbReference type="PROSITE" id="PS00178">
    <property type="entry name" value="AA_TRNA_LIGASE_I"/>
    <property type="match status" value="1"/>
</dbReference>
<comment type="function">
    <text evidence="7">Catalyzes the attachment of glutamate to tRNA(Glu) in a two-step reaction: glutamate is first activated by ATP to form Glu-AMP and then transferred to the acceptor end of tRNA(Glu).</text>
</comment>
<name>A0A1G2FY08_9BACT</name>
<evidence type="ECO:0000256" key="4">
    <source>
        <dbReference type="ARBA" id="ARBA00022840"/>
    </source>
</evidence>
<feature type="short sequence motif" description="'HIGH' region" evidence="7">
    <location>
        <begin position="19"/>
        <end position="29"/>
    </location>
</feature>
<gene>
    <name evidence="7" type="primary">gltX</name>
    <name evidence="10" type="ORF">A2W41_02525</name>
</gene>
<keyword evidence="3 7" id="KW-0547">Nucleotide-binding</keyword>
<dbReference type="Pfam" id="PF00749">
    <property type="entry name" value="tRNA-synt_1c"/>
    <property type="match status" value="2"/>
</dbReference>
<dbReference type="AlphaFoldDB" id="A0A1G2FY08"/>
<dbReference type="InterPro" id="IPR045462">
    <property type="entry name" value="aa-tRNA-synth_I_cd-bd"/>
</dbReference>
<proteinExistence type="inferred from homology"/>
<dbReference type="GO" id="GO:0008270">
    <property type="term" value="F:zinc ion binding"/>
    <property type="evidence" value="ECO:0007669"/>
    <property type="project" value="InterPro"/>
</dbReference>
<dbReference type="GO" id="GO:0005524">
    <property type="term" value="F:ATP binding"/>
    <property type="evidence" value="ECO:0007669"/>
    <property type="project" value="UniProtKB-UniRule"/>
</dbReference>
<evidence type="ECO:0000259" key="8">
    <source>
        <dbReference type="Pfam" id="PF00749"/>
    </source>
</evidence>
<dbReference type="GO" id="GO:0000049">
    <property type="term" value="F:tRNA binding"/>
    <property type="evidence" value="ECO:0007669"/>
    <property type="project" value="InterPro"/>
</dbReference>
<keyword evidence="6 7" id="KW-0030">Aminoacyl-tRNA synthetase</keyword>
<protein>
    <recommendedName>
        <fullName evidence="7">Glutamate--tRNA ligase</fullName>
        <ecNumber evidence="7">6.1.1.17</ecNumber>
    </recommendedName>
    <alternativeName>
        <fullName evidence="7">Glutamyl-tRNA synthetase</fullName>
        <shortName evidence="7">GluRS</shortName>
    </alternativeName>
</protein>
<feature type="short sequence motif" description="'KMSKS' region" evidence="7">
    <location>
        <begin position="230"/>
        <end position="234"/>
    </location>
</feature>
<dbReference type="Gene3D" id="1.10.10.350">
    <property type="match status" value="1"/>
</dbReference>
<comment type="catalytic activity">
    <reaction evidence="7">
        <text>tRNA(Glu) + L-glutamate + ATP = L-glutamyl-tRNA(Glu) + AMP + diphosphate</text>
        <dbReference type="Rhea" id="RHEA:23540"/>
        <dbReference type="Rhea" id="RHEA-COMP:9663"/>
        <dbReference type="Rhea" id="RHEA-COMP:9680"/>
        <dbReference type="ChEBI" id="CHEBI:29985"/>
        <dbReference type="ChEBI" id="CHEBI:30616"/>
        <dbReference type="ChEBI" id="CHEBI:33019"/>
        <dbReference type="ChEBI" id="CHEBI:78442"/>
        <dbReference type="ChEBI" id="CHEBI:78520"/>
        <dbReference type="ChEBI" id="CHEBI:456215"/>
        <dbReference type="EC" id="6.1.1.17"/>
    </reaction>
</comment>
<keyword evidence="4 7" id="KW-0067">ATP-binding</keyword>
<dbReference type="InterPro" id="IPR020058">
    <property type="entry name" value="Glu/Gln-tRNA-synth_Ib_cat-dom"/>
</dbReference>
<dbReference type="HAMAP" id="MF_00022">
    <property type="entry name" value="Glu_tRNA_synth_type1"/>
    <property type="match status" value="1"/>
</dbReference>
<dbReference type="InterPro" id="IPR004527">
    <property type="entry name" value="Glu-tRNA-ligase_bac/mito"/>
</dbReference>
<dbReference type="InterPro" id="IPR014729">
    <property type="entry name" value="Rossmann-like_a/b/a_fold"/>
</dbReference>
<dbReference type="EMBL" id="MHNI01000012">
    <property type="protein sequence ID" value="OGZ42965.1"/>
    <property type="molecule type" value="Genomic_DNA"/>
</dbReference>
<reference evidence="10 11" key="1">
    <citation type="journal article" date="2016" name="Nat. Commun.">
        <title>Thousands of microbial genomes shed light on interconnected biogeochemical processes in an aquifer system.</title>
        <authorList>
            <person name="Anantharaman K."/>
            <person name="Brown C.T."/>
            <person name="Hug L.A."/>
            <person name="Sharon I."/>
            <person name="Castelle C.J."/>
            <person name="Probst A.J."/>
            <person name="Thomas B.C."/>
            <person name="Singh A."/>
            <person name="Wilkins M.J."/>
            <person name="Karaoz U."/>
            <person name="Brodie E.L."/>
            <person name="Williams K.H."/>
            <person name="Hubbard S.S."/>
            <person name="Banfield J.F."/>
        </authorList>
    </citation>
    <scope>NUCLEOTIDE SEQUENCE [LARGE SCALE GENOMIC DNA]</scope>
</reference>
<evidence type="ECO:0000313" key="11">
    <source>
        <dbReference type="Proteomes" id="UP000176700"/>
    </source>
</evidence>
<feature type="domain" description="Glutamyl/glutaminyl-tRNA synthetase class Ib catalytic" evidence="8">
    <location>
        <begin position="12"/>
        <end position="113"/>
    </location>
</feature>
<feature type="domain" description="Aminoacyl-tRNA synthetase class I anticodon-binding" evidence="9">
    <location>
        <begin position="359"/>
        <end position="485"/>
    </location>
</feature>
<dbReference type="InterPro" id="IPR033910">
    <property type="entry name" value="GluRS_core"/>
</dbReference>
<feature type="domain" description="Glutamyl/glutaminyl-tRNA synthetase class Ib catalytic" evidence="8">
    <location>
        <begin position="126"/>
        <end position="300"/>
    </location>
</feature>
<dbReference type="Pfam" id="PF19269">
    <property type="entry name" value="Anticodon_2"/>
    <property type="match status" value="1"/>
</dbReference>
<comment type="subunit">
    <text evidence="7">Monomer.</text>
</comment>
<evidence type="ECO:0000256" key="1">
    <source>
        <dbReference type="ARBA" id="ARBA00007894"/>
    </source>
</evidence>
<dbReference type="PANTHER" id="PTHR43311">
    <property type="entry name" value="GLUTAMATE--TRNA LIGASE"/>
    <property type="match status" value="1"/>
</dbReference>
<dbReference type="GO" id="GO:0005829">
    <property type="term" value="C:cytosol"/>
    <property type="evidence" value="ECO:0007669"/>
    <property type="project" value="TreeGrafter"/>
</dbReference>
<feature type="binding site" evidence="7">
    <location>
        <position position="233"/>
    </location>
    <ligand>
        <name>ATP</name>
        <dbReference type="ChEBI" id="CHEBI:30616"/>
    </ligand>
</feature>
<accession>A0A1G2FY08</accession>
<evidence type="ECO:0000256" key="3">
    <source>
        <dbReference type="ARBA" id="ARBA00022741"/>
    </source>
</evidence>
<dbReference type="InterPro" id="IPR049940">
    <property type="entry name" value="GluQ/Sye"/>
</dbReference>
<comment type="caution">
    <text evidence="10">The sequence shown here is derived from an EMBL/GenBank/DDBJ whole genome shotgun (WGS) entry which is preliminary data.</text>
</comment>
<comment type="caution">
    <text evidence="7">Lacks conserved residue(s) required for the propagation of feature annotation.</text>
</comment>
<dbReference type="InterPro" id="IPR008925">
    <property type="entry name" value="aa_tRNA-synth_I_cd-bd_sf"/>
</dbReference>
<dbReference type="Proteomes" id="UP000176700">
    <property type="component" value="Unassembled WGS sequence"/>
</dbReference>
<dbReference type="GO" id="GO:0004818">
    <property type="term" value="F:glutamate-tRNA ligase activity"/>
    <property type="evidence" value="ECO:0007669"/>
    <property type="project" value="UniProtKB-UniRule"/>
</dbReference>
<comment type="similarity">
    <text evidence="1 7">Belongs to the class-I aminoacyl-tRNA synthetase family. Glutamate--tRNA ligase type 1 subfamily.</text>
</comment>
<evidence type="ECO:0000256" key="7">
    <source>
        <dbReference type="HAMAP-Rule" id="MF_00022"/>
    </source>
</evidence>
<dbReference type="GO" id="GO:0006424">
    <property type="term" value="P:glutamyl-tRNA aminoacylation"/>
    <property type="evidence" value="ECO:0007669"/>
    <property type="project" value="UniProtKB-UniRule"/>
</dbReference>
<dbReference type="Gene3D" id="3.40.50.620">
    <property type="entry name" value="HUPs"/>
    <property type="match status" value="1"/>
</dbReference>
<evidence type="ECO:0000256" key="2">
    <source>
        <dbReference type="ARBA" id="ARBA00022598"/>
    </source>
</evidence>
<keyword evidence="7" id="KW-0963">Cytoplasm</keyword>